<proteinExistence type="predicted"/>
<feature type="compositionally biased region" description="Polar residues" evidence="1">
    <location>
        <begin position="323"/>
        <end position="333"/>
    </location>
</feature>
<organism evidence="3 4">
    <name type="scientific">Salinigranum rubrum</name>
    <dbReference type="NCBI Taxonomy" id="755307"/>
    <lineage>
        <taxon>Archaea</taxon>
        <taxon>Methanobacteriati</taxon>
        <taxon>Methanobacteriota</taxon>
        <taxon>Stenosarchaea group</taxon>
        <taxon>Halobacteria</taxon>
        <taxon>Halobacteriales</taxon>
        <taxon>Haloferacaceae</taxon>
        <taxon>Salinigranum</taxon>
    </lineage>
</organism>
<evidence type="ECO:0000313" key="4">
    <source>
        <dbReference type="Proteomes" id="UP000236584"/>
    </source>
</evidence>
<dbReference type="CDD" id="cd04301">
    <property type="entry name" value="NAT_SF"/>
    <property type="match status" value="1"/>
</dbReference>
<dbReference type="Pfam" id="PF00583">
    <property type="entry name" value="Acetyltransf_1"/>
    <property type="match status" value="1"/>
</dbReference>
<dbReference type="RefSeq" id="WP_103425333.1">
    <property type="nucleotide sequence ID" value="NZ_CP026309.1"/>
</dbReference>
<keyword evidence="4" id="KW-1185">Reference proteome</keyword>
<feature type="compositionally biased region" description="Low complexity" evidence="1">
    <location>
        <begin position="255"/>
        <end position="268"/>
    </location>
</feature>
<dbReference type="InterPro" id="IPR000182">
    <property type="entry name" value="GNAT_dom"/>
</dbReference>
<feature type="region of interest" description="Disordered" evidence="1">
    <location>
        <begin position="224"/>
        <end position="395"/>
    </location>
</feature>
<dbReference type="EMBL" id="CP026309">
    <property type="protein sequence ID" value="AUV81645.1"/>
    <property type="molecule type" value="Genomic_DNA"/>
</dbReference>
<dbReference type="PROSITE" id="PS51186">
    <property type="entry name" value="GNAT"/>
    <property type="match status" value="1"/>
</dbReference>
<dbReference type="Proteomes" id="UP000236584">
    <property type="component" value="Chromosome"/>
</dbReference>
<gene>
    <name evidence="3" type="ORF">C2R22_08245</name>
</gene>
<accession>A0A2I8VIA5</accession>
<dbReference type="SUPFAM" id="SSF55729">
    <property type="entry name" value="Acyl-CoA N-acyltransferases (Nat)"/>
    <property type="match status" value="1"/>
</dbReference>
<dbReference type="GeneID" id="35592073"/>
<dbReference type="GO" id="GO:0016747">
    <property type="term" value="F:acyltransferase activity, transferring groups other than amino-acyl groups"/>
    <property type="evidence" value="ECO:0007669"/>
    <property type="project" value="InterPro"/>
</dbReference>
<reference evidence="3 4" key="1">
    <citation type="submission" date="2018-01" db="EMBL/GenBank/DDBJ databases">
        <title>Complete genome sequence of Salinigranum rubrum GX10T, an extremely halophilic archaeon isolated from a marine solar saltern.</title>
        <authorList>
            <person name="Han S."/>
        </authorList>
    </citation>
    <scope>NUCLEOTIDE SEQUENCE [LARGE SCALE GENOMIC DNA]</scope>
    <source>
        <strain evidence="3 4">GX10</strain>
    </source>
</reference>
<evidence type="ECO:0000256" key="1">
    <source>
        <dbReference type="SAM" id="MobiDB-lite"/>
    </source>
</evidence>
<name>A0A2I8VIA5_9EURY</name>
<evidence type="ECO:0000259" key="2">
    <source>
        <dbReference type="PROSITE" id="PS51186"/>
    </source>
</evidence>
<dbReference type="AlphaFoldDB" id="A0A2I8VIA5"/>
<dbReference type="KEGG" id="srub:C2R22_08245"/>
<protein>
    <recommendedName>
        <fullName evidence="2">N-acetyltransferase domain-containing protein</fullName>
    </recommendedName>
</protein>
<dbReference type="OrthoDB" id="299799at2157"/>
<dbReference type="Gene3D" id="3.40.630.30">
    <property type="match status" value="1"/>
</dbReference>
<evidence type="ECO:0000313" key="3">
    <source>
        <dbReference type="EMBL" id="AUV81645.1"/>
    </source>
</evidence>
<feature type="compositionally biased region" description="Low complexity" evidence="1">
    <location>
        <begin position="364"/>
        <end position="381"/>
    </location>
</feature>
<feature type="domain" description="N-acetyltransferase" evidence="2">
    <location>
        <begin position="17"/>
        <end position="174"/>
    </location>
</feature>
<feature type="compositionally biased region" description="Low complexity" evidence="1">
    <location>
        <begin position="232"/>
        <end position="246"/>
    </location>
</feature>
<dbReference type="InterPro" id="IPR016181">
    <property type="entry name" value="Acyl_CoA_acyltransferase"/>
</dbReference>
<sequence length="395" mass="43014">MSLTGPVERFERKGVDYVVRPYEDGDRDGFLDVYATVTDLRLDAEWFDATYEAVPHLDHVPVVVVETGDTVVGLCPFGPLPIRGGSDEREETALALLSRDVVVHPDHRRRGLYTAALEYALACYADHPAAFVVAPSVVESRAANERLGWTYGPPRKTHYRVRDATAFVAHRLGPRRRFAAPLPGAALDAYVVARDRRHRDACRVEVTRTDGLAVDILVDLHTRPSGRPAAVSQRSTPRRSGTSSETRSSRDSRRTSPASAARSSRLSPFIHAGTTGRIGSLSFTSRRSPAATAGEERSRPSCAVLSATRRRSTPTALPFPSPSRCSPRTGSSRIDTHRCRSWNRHGSDSAVGHSETPAGPWAESRSSATTSGRSSGDAAASHVRRTSRPRRSDCG</sequence>